<organism evidence="3 4">
    <name type="scientific">Leishmania donovani</name>
    <dbReference type="NCBI Taxonomy" id="5661"/>
    <lineage>
        <taxon>Eukaryota</taxon>
        <taxon>Discoba</taxon>
        <taxon>Euglenozoa</taxon>
        <taxon>Kinetoplastea</taxon>
        <taxon>Metakinetoplastina</taxon>
        <taxon>Trypanosomatida</taxon>
        <taxon>Trypanosomatidae</taxon>
        <taxon>Leishmaniinae</taxon>
        <taxon>Leishmania</taxon>
    </lineage>
</organism>
<dbReference type="VEuPathDB" id="TriTrypDB:LdCL_250028300"/>
<evidence type="ECO:0000256" key="2">
    <source>
        <dbReference type="SAM" id="MobiDB-lite"/>
    </source>
</evidence>
<name>A0A6J8FHQ8_LEIDO</name>
<feature type="region of interest" description="Disordered" evidence="2">
    <location>
        <begin position="55"/>
        <end position="96"/>
    </location>
</feature>
<evidence type="ECO:0000313" key="3">
    <source>
        <dbReference type="EMBL" id="CAC5430802.1"/>
    </source>
</evidence>
<feature type="coiled-coil region" evidence="1">
    <location>
        <begin position="112"/>
        <end position="142"/>
    </location>
</feature>
<dbReference type="VEuPathDB" id="TriTrypDB:LdBPK_252250.1"/>
<keyword evidence="1" id="KW-0175">Coiled coil</keyword>
<dbReference type="VEuPathDB" id="TriTrypDB:LDHU3_25.2720"/>
<dbReference type="Proteomes" id="UP000601710">
    <property type="component" value="Chromosome 25"/>
</dbReference>
<protein>
    <submittedName>
        <fullName evidence="3">Hypothetical_protein_conserved</fullName>
    </submittedName>
</protein>
<dbReference type="AlphaFoldDB" id="A0A6J8FHQ8"/>
<proteinExistence type="predicted"/>
<dbReference type="EMBL" id="LR812645">
    <property type="protein sequence ID" value="CAC5430802.1"/>
    <property type="molecule type" value="Genomic_DNA"/>
</dbReference>
<evidence type="ECO:0000256" key="1">
    <source>
        <dbReference type="SAM" id="Coils"/>
    </source>
</evidence>
<evidence type="ECO:0000313" key="4">
    <source>
        <dbReference type="Proteomes" id="UP000601710"/>
    </source>
</evidence>
<reference evidence="3" key="1">
    <citation type="submission" date="2020-06" db="EMBL/GenBank/DDBJ databases">
        <authorList>
            <person name="Camacho E."/>
            <person name="Gonzalez-de la Fuente S."/>
            <person name="Rastrojo A."/>
            <person name="Peiro-Pastor R."/>
            <person name="Solana JC."/>
            <person name="Tabera L."/>
            <person name="Gamarro F."/>
            <person name="Carrasco-Ramiro F."/>
            <person name="Requena JM."/>
            <person name="Aguado B."/>
        </authorList>
    </citation>
    <scope>NUCLEOTIDE SEQUENCE</scope>
</reference>
<sequence length="251" mass="27310">MDVDQHIAATISEIDRTLRSIGIRDDYASIFSQSSIINSPPPLLTAAVVRANGAVQTSRSTRVSTGAQKSPATVSQGVQNSPQQRATSSQTEKGADAQECFDKVTSSVLCGNAILEEGLQALERSSDKMEALFSKLAKLEGRVNRAAKSFRLLRNIWNIQIIEKEEASARSALLNYESSARTEFMSLRCGELIALVAAFRKERVPSKASSELKRPAPTRVIANGNVVVETPGSSLNDLTELLDECWRVLDE</sequence>
<gene>
    <name evidence="3" type="ORF">LDHU3_25.2720</name>
</gene>
<accession>A0A6J8FHQ8</accession>
<feature type="compositionally biased region" description="Polar residues" evidence="2">
    <location>
        <begin position="55"/>
        <end position="92"/>
    </location>
</feature>